<proteinExistence type="inferred from homology"/>
<dbReference type="InterPro" id="IPR036412">
    <property type="entry name" value="HAD-like_sf"/>
</dbReference>
<evidence type="ECO:0000256" key="6">
    <source>
        <dbReference type="ARBA" id="ARBA00022842"/>
    </source>
</evidence>
<dbReference type="InterPro" id="IPR010023">
    <property type="entry name" value="KdsC_fam"/>
</dbReference>
<keyword evidence="4" id="KW-0479">Metal-binding</keyword>
<dbReference type="SFLD" id="SFLDS00003">
    <property type="entry name" value="Haloacid_Dehalogenase"/>
    <property type="match status" value="1"/>
</dbReference>
<accession>A0A178ID19</accession>
<dbReference type="GO" id="GO:0046872">
    <property type="term" value="F:metal ion binding"/>
    <property type="evidence" value="ECO:0007669"/>
    <property type="project" value="UniProtKB-KW"/>
</dbReference>
<keyword evidence="6" id="KW-0460">Magnesium</keyword>
<dbReference type="SFLD" id="SFLDG01136">
    <property type="entry name" value="C1.6:_Phosphoserine_Phosphatas"/>
    <property type="match status" value="1"/>
</dbReference>
<comment type="subunit">
    <text evidence="3">Homotetramer.</text>
</comment>
<keyword evidence="5 7" id="KW-0378">Hydrolase</keyword>
<dbReference type="STRING" id="1184151.AW736_25320"/>
<dbReference type="SFLD" id="SFLDG01138">
    <property type="entry name" value="C1.6.2:_Deoxy-d-mannose-octulo"/>
    <property type="match status" value="1"/>
</dbReference>
<dbReference type="Pfam" id="PF08282">
    <property type="entry name" value="Hydrolase_3"/>
    <property type="match status" value="1"/>
</dbReference>
<protein>
    <submittedName>
        <fullName evidence="7">HAD family hydrolase</fullName>
    </submittedName>
</protein>
<dbReference type="PANTHER" id="PTHR21485">
    <property type="entry name" value="HAD SUPERFAMILY MEMBERS CMAS AND KDSC"/>
    <property type="match status" value="1"/>
</dbReference>
<dbReference type="Gene3D" id="3.40.50.1000">
    <property type="entry name" value="HAD superfamily/HAD-like"/>
    <property type="match status" value="1"/>
</dbReference>
<reference evidence="7 8" key="1">
    <citation type="submission" date="2016-01" db="EMBL/GenBank/DDBJ databases">
        <title>High potential of lignocellulose degradation of a new Verrucomicrobia species.</title>
        <authorList>
            <person name="Wang Y."/>
            <person name="Shi Y."/>
            <person name="Qiu Z."/>
            <person name="Liu S."/>
            <person name="Yang H."/>
        </authorList>
    </citation>
    <scope>NUCLEOTIDE SEQUENCE [LARGE SCALE GENOMIC DNA]</scope>
    <source>
        <strain evidence="7 8">TSB47</strain>
    </source>
</reference>
<name>A0A178ID19_9BACT</name>
<dbReference type="Proteomes" id="UP000078486">
    <property type="component" value="Unassembled WGS sequence"/>
</dbReference>
<dbReference type="GO" id="GO:0008781">
    <property type="term" value="F:N-acylneuraminate cytidylyltransferase activity"/>
    <property type="evidence" value="ECO:0007669"/>
    <property type="project" value="TreeGrafter"/>
</dbReference>
<evidence type="ECO:0000313" key="8">
    <source>
        <dbReference type="Proteomes" id="UP000078486"/>
    </source>
</evidence>
<evidence type="ECO:0000256" key="1">
    <source>
        <dbReference type="ARBA" id="ARBA00001946"/>
    </source>
</evidence>
<evidence type="ECO:0000256" key="4">
    <source>
        <dbReference type="ARBA" id="ARBA00022723"/>
    </source>
</evidence>
<evidence type="ECO:0000256" key="5">
    <source>
        <dbReference type="ARBA" id="ARBA00022801"/>
    </source>
</evidence>
<dbReference type="InterPro" id="IPR050793">
    <property type="entry name" value="CMP-NeuNAc_synthase"/>
</dbReference>
<dbReference type="EMBL" id="LRRQ01000189">
    <property type="protein sequence ID" value="OAM87055.1"/>
    <property type="molecule type" value="Genomic_DNA"/>
</dbReference>
<dbReference type="NCBIfam" id="TIGR01670">
    <property type="entry name" value="KdsC-phosphatas"/>
    <property type="match status" value="1"/>
</dbReference>
<evidence type="ECO:0000256" key="3">
    <source>
        <dbReference type="ARBA" id="ARBA00011881"/>
    </source>
</evidence>
<evidence type="ECO:0000313" key="7">
    <source>
        <dbReference type="EMBL" id="OAM87055.1"/>
    </source>
</evidence>
<sequence>MDVDGILTDGTIHVSADGTETKTFSVLDGLGLVRLAAAGVVTAWISGRHSGATTVRGAELKIPHLVQGKNDKLSVLCELAAQHRLDASQIAYMGDDDIDAPAIAWAGIGVSVPTAMPSALAAAGYVTARPAGLGAVREICDLILASRHDTGNGK</sequence>
<comment type="cofactor">
    <cofactor evidence="1">
        <name>Mg(2+)</name>
        <dbReference type="ChEBI" id="CHEBI:18420"/>
    </cofactor>
</comment>
<evidence type="ECO:0000256" key="2">
    <source>
        <dbReference type="ARBA" id="ARBA00005893"/>
    </source>
</evidence>
<comment type="similarity">
    <text evidence="2">Belongs to the KdsC family.</text>
</comment>
<dbReference type="SUPFAM" id="SSF56784">
    <property type="entry name" value="HAD-like"/>
    <property type="match status" value="1"/>
</dbReference>
<dbReference type="GO" id="GO:0016788">
    <property type="term" value="F:hydrolase activity, acting on ester bonds"/>
    <property type="evidence" value="ECO:0007669"/>
    <property type="project" value="InterPro"/>
</dbReference>
<keyword evidence="8" id="KW-1185">Reference proteome</keyword>
<comment type="caution">
    <text evidence="7">The sequence shown here is derived from an EMBL/GenBank/DDBJ whole genome shotgun (WGS) entry which is preliminary data.</text>
</comment>
<dbReference type="PANTHER" id="PTHR21485:SF3">
    <property type="entry name" value="N-ACYLNEURAMINATE CYTIDYLYLTRANSFERASE"/>
    <property type="match status" value="1"/>
</dbReference>
<gene>
    <name evidence="7" type="ORF">AW736_25320</name>
</gene>
<dbReference type="AlphaFoldDB" id="A0A178ID19"/>
<dbReference type="InterPro" id="IPR023214">
    <property type="entry name" value="HAD_sf"/>
</dbReference>
<organism evidence="7 8">
    <name type="scientific">Termitidicoccus mucosus</name>
    <dbReference type="NCBI Taxonomy" id="1184151"/>
    <lineage>
        <taxon>Bacteria</taxon>
        <taxon>Pseudomonadati</taxon>
        <taxon>Verrucomicrobiota</taxon>
        <taxon>Opitutia</taxon>
        <taxon>Opitutales</taxon>
        <taxon>Opitutaceae</taxon>
        <taxon>Termitidicoccus</taxon>
    </lineage>
</organism>